<reference evidence="1 2" key="1">
    <citation type="submission" date="2011-08" db="EMBL/GenBank/DDBJ databases">
        <title>The Genome Sequence of Alistipes indistinctus YIT 12060.</title>
        <authorList>
            <consortium name="The Broad Institute Genome Sequencing Platform"/>
            <person name="Earl A."/>
            <person name="Ward D."/>
            <person name="Feldgarden M."/>
            <person name="Gevers D."/>
            <person name="Morotomi M."/>
            <person name="Young S.K."/>
            <person name="Zeng Q."/>
            <person name="Gargeya S."/>
            <person name="Fitzgerald M."/>
            <person name="Haas B."/>
            <person name="Abouelleil A."/>
            <person name="Alvarado L."/>
            <person name="Arachchi H.M."/>
            <person name="Berlin A."/>
            <person name="Brown A."/>
            <person name="Chapman S.B."/>
            <person name="Chen Z."/>
            <person name="Dunbar C."/>
            <person name="Freedman E."/>
            <person name="Gearin G."/>
            <person name="Gellesch M."/>
            <person name="Goldberg J."/>
            <person name="Griggs A."/>
            <person name="Gujja S."/>
            <person name="Heiman D."/>
            <person name="Howarth C."/>
            <person name="Larson L."/>
            <person name="Lui A."/>
            <person name="MacDonald P.J.P."/>
            <person name="Montmayeur A."/>
            <person name="Murphy C."/>
            <person name="Neiman D."/>
            <person name="Pearson M."/>
            <person name="Priest M."/>
            <person name="Roberts A."/>
            <person name="Saif S."/>
            <person name="Shea T."/>
            <person name="Shenoy N."/>
            <person name="Sisk P."/>
            <person name="Stolte C."/>
            <person name="Sykes S."/>
            <person name="Wortman J."/>
            <person name="Nusbaum C."/>
            <person name="Birren B."/>
        </authorList>
    </citation>
    <scope>NUCLEOTIDE SEQUENCE [LARGE SCALE GENOMIC DNA]</scope>
    <source>
        <strain evidence="1 2">YIT 12060</strain>
    </source>
</reference>
<accession>G5H6C7</accession>
<dbReference type="Proteomes" id="UP000006008">
    <property type="component" value="Unassembled WGS sequence"/>
</dbReference>
<dbReference type="PATRIC" id="fig|742725.3.peg.533"/>
<comment type="caution">
    <text evidence="1">The sequence shown here is derived from an EMBL/GenBank/DDBJ whole genome shotgun (WGS) entry which is preliminary data.</text>
</comment>
<name>G5H6C7_9BACT</name>
<evidence type="ECO:0000313" key="2">
    <source>
        <dbReference type="Proteomes" id="UP000006008"/>
    </source>
</evidence>
<gene>
    <name evidence="1" type="ORF">HMPREF9450_00487</name>
</gene>
<dbReference type="HOGENOM" id="CLU_3021613_0_0_10"/>
<dbReference type="AlphaFoldDB" id="G5H6C7"/>
<evidence type="ECO:0000313" key="1">
    <source>
        <dbReference type="EMBL" id="EHB93221.1"/>
    </source>
</evidence>
<dbReference type="EMBL" id="ADLD01000004">
    <property type="protein sequence ID" value="EHB93221.1"/>
    <property type="molecule type" value="Genomic_DNA"/>
</dbReference>
<sequence length="55" mass="6359">MRSLLFMALSENQGRVRASFPRKTGIVALMQKGKGENGHREPDSRRRAYRLMLLQ</sequence>
<organism evidence="1 2">
    <name type="scientific">Alistipes indistinctus YIT 12060</name>
    <dbReference type="NCBI Taxonomy" id="742725"/>
    <lineage>
        <taxon>Bacteria</taxon>
        <taxon>Pseudomonadati</taxon>
        <taxon>Bacteroidota</taxon>
        <taxon>Bacteroidia</taxon>
        <taxon>Bacteroidales</taxon>
        <taxon>Rikenellaceae</taxon>
        <taxon>Alistipes</taxon>
    </lineage>
</organism>
<proteinExistence type="predicted"/>
<protein>
    <submittedName>
        <fullName evidence="1">Uncharacterized protein</fullName>
    </submittedName>
</protein>
<keyword evidence="2" id="KW-1185">Reference proteome</keyword>